<evidence type="ECO:0000256" key="2">
    <source>
        <dbReference type="ARBA" id="ARBA00022475"/>
    </source>
</evidence>
<dbReference type="RefSeq" id="WP_131926539.1">
    <property type="nucleotide sequence ID" value="NZ_SLXB01000013.1"/>
</dbReference>
<protein>
    <submittedName>
        <fullName evidence="7">Lipopolysaccharide export system permease protein</fullName>
    </submittedName>
</protein>
<proteinExistence type="predicted"/>
<evidence type="ECO:0000256" key="1">
    <source>
        <dbReference type="ARBA" id="ARBA00004651"/>
    </source>
</evidence>
<gene>
    <name evidence="7" type="ORF">EV202_1139</name>
</gene>
<dbReference type="GO" id="GO:0015920">
    <property type="term" value="P:lipopolysaccharide transport"/>
    <property type="evidence" value="ECO:0007669"/>
    <property type="project" value="TreeGrafter"/>
</dbReference>
<sequence>MLRIKKLDIFVLKSFCTLFIGTFFICLFIFMMQFLWRYVDELIGKGLEMTVMAQFFFYSALTLVPVSLPLAVLLAALITFGNFGERFELLAMKAAGISLLKIMRPLIIFIVFICCLSFYFQNVIGPKAQTDLGTLLISMKQKAPELDIPEGVFYDEIDGYNLYVKRKNRDTGMLYDVLIYNFEKGFENAQIIKADSGRLEMTADKKHLYLHLYSGEQFENLKSQSMDQRNVPYRREAFREKHAIIEFDSDFNMVDAGIMSNYSNSKNMKKLQIDIDSMQVQNDSLARVYYEEAMQGTYRVTTGMTKEDTLKIEKAHLGEYSVDSIFNMATLVEKQKIISTAIGRVEGAGSDWSFKSNDISMTENNLRRHMTSWHEKLTLSLACLIFFFIGAPLGGIIRKGGLGMPVVVSVLIFIVYYIINNTGYKMARDGKWVVWMGMWTSTAVLAPLGAFLTYKANSDSVVLNADAYINWFKKVVGIRNVRHLFRKEVIIQDPDYVRIPGDLRALSADCRAYAKKKALKRAPNYFKLWMAGNRDEVMEEINERLEILIDEMSNTKSITLLTELNNYPIIPIHAHVRPFRSYWLNLLCGVLFPIGLFFYFRIWIFRIRLNKDMERIIKTNEEVIAIIEKRENR</sequence>
<comment type="subcellular location">
    <subcellularLocation>
        <location evidence="1">Cell membrane</location>
        <topology evidence="1">Multi-pass membrane protein</topology>
    </subcellularLocation>
</comment>
<name>A0A4R2LRI5_9BACE</name>
<evidence type="ECO:0000256" key="3">
    <source>
        <dbReference type="ARBA" id="ARBA00022692"/>
    </source>
</evidence>
<organism evidence="7 8">
    <name type="scientific">Prevotella heparinolytica</name>
    <dbReference type="NCBI Taxonomy" id="28113"/>
    <lineage>
        <taxon>Bacteria</taxon>
        <taxon>Pseudomonadati</taxon>
        <taxon>Bacteroidota</taxon>
        <taxon>Bacteroidia</taxon>
        <taxon>Bacteroidales</taxon>
        <taxon>Bacteroidaceae</taxon>
        <taxon>Bacteroides</taxon>
    </lineage>
</organism>
<keyword evidence="4 6" id="KW-1133">Transmembrane helix</keyword>
<dbReference type="InterPro" id="IPR005495">
    <property type="entry name" value="LptG/LptF_permease"/>
</dbReference>
<comment type="caution">
    <text evidence="7">The sequence shown here is derived from an EMBL/GenBank/DDBJ whole genome shotgun (WGS) entry which is preliminary data.</text>
</comment>
<dbReference type="PANTHER" id="PTHR33529">
    <property type="entry name" value="SLR0882 PROTEIN-RELATED"/>
    <property type="match status" value="1"/>
</dbReference>
<keyword evidence="3 6" id="KW-0812">Transmembrane</keyword>
<evidence type="ECO:0000256" key="5">
    <source>
        <dbReference type="ARBA" id="ARBA00023136"/>
    </source>
</evidence>
<reference evidence="7 8" key="1">
    <citation type="submission" date="2019-03" db="EMBL/GenBank/DDBJ databases">
        <title>Genomic Encyclopedia of Type Strains, Phase IV (KMG-IV): sequencing the most valuable type-strain genomes for metagenomic binning, comparative biology and taxonomic classification.</title>
        <authorList>
            <person name="Goeker M."/>
        </authorList>
    </citation>
    <scope>NUCLEOTIDE SEQUENCE [LARGE SCALE GENOMIC DNA]</scope>
    <source>
        <strain evidence="7 8">DSM 23917</strain>
    </source>
</reference>
<feature type="transmembrane region" description="Helical" evidence="6">
    <location>
        <begin position="432"/>
        <end position="454"/>
    </location>
</feature>
<keyword evidence="5 6" id="KW-0472">Membrane</keyword>
<keyword evidence="2" id="KW-1003">Cell membrane</keyword>
<feature type="transmembrane region" description="Helical" evidence="6">
    <location>
        <begin position="582"/>
        <end position="605"/>
    </location>
</feature>
<dbReference type="Pfam" id="PF03739">
    <property type="entry name" value="LptF_LptG"/>
    <property type="match status" value="1"/>
</dbReference>
<dbReference type="AlphaFoldDB" id="A0A4R2LRI5"/>
<evidence type="ECO:0000313" key="7">
    <source>
        <dbReference type="EMBL" id="TCO91213.1"/>
    </source>
</evidence>
<feature type="transmembrane region" description="Helical" evidence="6">
    <location>
        <begin position="402"/>
        <end position="420"/>
    </location>
</feature>
<dbReference type="Proteomes" id="UP000295600">
    <property type="component" value="Unassembled WGS sequence"/>
</dbReference>
<dbReference type="PANTHER" id="PTHR33529:SF6">
    <property type="entry name" value="YJGP_YJGQ FAMILY PERMEASE"/>
    <property type="match status" value="1"/>
</dbReference>
<dbReference type="EMBL" id="SLXB01000013">
    <property type="protein sequence ID" value="TCO91213.1"/>
    <property type="molecule type" value="Genomic_DNA"/>
</dbReference>
<accession>A0A4R2LRI5</accession>
<evidence type="ECO:0000313" key="8">
    <source>
        <dbReference type="Proteomes" id="UP000295600"/>
    </source>
</evidence>
<evidence type="ECO:0000256" key="4">
    <source>
        <dbReference type="ARBA" id="ARBA00022989"/>
    </source>
</evidence>
<feature type="transmembrane region" description="Helical" evidence="6">
    <location>
        <begin position="55"/>
        <end position="82"/>
    </location>
</feature>
<evidence type="ECO:0000256" key="6">
    <source>
        <dbReference type="SAM" id="Phobius"/>
    </source>
</evidence>
<feature type="transmembrane region" description="Helical" evidence="6">
    <location>
        <begin position="102"/>
        <end position="120"/>
    </location>
</feature>
<dbReference type="GO" id="GO:0043190">
    <property type="term" value="C:ATP-binding cassette (ABC) transporter complex"/>
    <property type="evidence" value="ECO:0007669"/>
    <property type="project" value="TreeGrafter"/>
</dbReference>
<feature type="transmembrane region" description="Helical" evidence="6">
    <location>
        <begin position="377"/>
        <end position="396"/>
    </location>
</feature>
<feature type="transmembrane region" description="Helical" evidence="6">
    <location>
        <begin position="12"/>
        <end position="35"/>
    </location>
</feature>